<reference evidence="11 12" key="1">
    <citation type="submission" date="2019-06" db="EMBL/GenBank/DDBJ databases">
        <title>Whole genome shotgun sequence of Acetobacter peroxydans NBRC 13755.</title>
        <authorList>
            <person name="Hosoyama A."/>
            <person name="Uohara A."/>
            <person name="Ohji S."/>
            <person name="Ichikawa N."/>
        </authorList>
    </citation>
    <scope>NUCLEOTIDE SEQUENCE [LARGE SCALE GENOMIC DNA]</scope>
    <source>
        <strain evidence="11 12">NBRC 13755</strain>
    </source>
</reference>
<evidence type="ECO:0000256" key="1">
    <source>
        <dbReference type="ARBA" id="ARBA00002254"/>
    </source>
</evidence>
<name>A0A4Y3TXL7_9PROT</name>
<keyword evidence="5 10" id="KW-0145">Chemotaxis</keyword>
<evidence type="ECO:0000256" key="6">
    <source>
        <dbReference type="ARBA" id="ARBA00022692"/>
    </source>
</evidence>
<evidence type="ECO:0000256" key="5">
    <source>
        <dbReference type="ARBA" id="ARBA00022500"/>
    </source>
</evidence>
<evidence type="ECO:0000313" key="11">
    <source>
        <dbReference type="EMBL" id="GEB85877.1"/>
    </source>
</evidence>
<dbReference type="GO" id="GO:0006935">
    <property type="term" value="P:chemotaxis"/>
    <property type="evidence" value="ECO:0007669"/>
    <property type="project" value="UniProtKB-KW"/>
</dbReference>
<evidence type="ECO:0000256" key="3">
    <source>
        <dbReference type="ARBA" id="ARBA00008281"/>
    </source>
</evidence>
<gene>
    <name evidence="11" type="ORF">APE01nite_16740</name>
</gene>
<comment type="similarity">
    <text evidence="3 10">Belongs to the FliL family.</text>
</comment>
<keyword evidence="8 10" id="KW-1133">Transmembrane helix</keyword>
<dbReference type="Proteomes" id="UP000317730">
    <property type="component" value="Unassembled WGS sequence"/>
</dbReference>
<keyword evidence="6 10" id="KW-0812">Transmembrane</keyword>
<evidence type="ECO:0000256" key="8">
    <source>
        <dbReference type="ARBA" id="ARBA00022989"/>
    </source>
</evidence>
<keyword evidence="10" id="KW-0997">Cell inner membrane</keyword>
<dbReference type="GO" id="GO:0071978">
    <property type="term" value="P:bacterial-type flagellum-dependent swarming motility"/>
    <property type="evidence" value="ECO:0007669"/>
    <property type="project" value="TreeGrafter"/>
</dbReference>
<dbReference type="PANTHER" id="PTHR35091:SF2">
    <property type="entry name" value="FLAGELLAR PROTEIN FLIL"/>
    <property type="match status" value="1"/>
</dbReference>
<proteinExistence type="inferred from homology"/>
<comment type="function">
    <text evidence="1 10">Controls the rotational direction of flagella during chemotaxis.</text>
</comment>
<keyword evidence="9 10" id="KW-0472">Membrane</keyword>
<evidence type="ECO:0000256" key="4">
    <source>
        <dbReference type="ARBA" id="ARBA00022475"/>
    </source>
</evidence>
<evidence type="ECO:0000256" key="7">
    <source>
        <dbReference type="ARBA" id="ARBA00022779"/>
    </source>
</evidence>
<evidence type="ECO:0000256" key="9">
    <source>
        <dbReference type="ARBA" id="ARBA00023136"/>
    </source>
</evidence>
<evidence type="ECO:0000313" key="12">
    <source>
        <dbReference type="Proteomes" id="UP000317730"/>
    </source>
</evidence>
<evidence type="ECO:0000256" key="2">
    <source>
        <dbReference type="ARBA" id="ARBA00004162"/>
    </source>
</evidence>
<dbReference type="PANTHER" id="PTHR35091">
    <property type="entry name" value="FLAGELLAR PROTEIN FLIL"/>
    <property type="match status" value="1"/>
</dbReference>
<keyword evidence="7 10" id="KW-0283">Flagellar rotation</keyword>
<dbReference type="RefSeq" id="WP_141376497.1">
    <property type="nucleotide sequence ID" value="NZ_BAPL01000030.1"/>
</dbReference>
<feature type="transmembrane region" description="Helical" evidence="10">
    <location>
        <begin position="27"/>
        <end position="47"/>
    </location>
</feature>
<keyword evidence="4" id="KW-1003">Cell membrane</keyword>
<dbReference type="OrthoDB" id="7304620at2"/>
<accession>A0A4Y3TXL7</accession>
<organism evidence="11 12">
    <name type="scientific">Acetobacter peroxydans</name>
    <dbReference type="NCBI Taxonomy" id="104098"/>
    <lineage>
        <taxon>Bacteria</taxon>
        <taxon>Pseudomonadati</taxon>
        <taxon>Pseudomonadota</taxon>
        <taxon>Alphaproteobacteria</taxon>
        <taxon>Acetobacterales</taxon>
        <taxon>Acetobacteraceae</taxon>
        <taxon>Acetobacter</taxon>
    </lineage>
</organism>
<sequence>MSETVTDGAAAAKAADAHAGAAKKKKLIIIGAVVIGLLLLAGGGFWAKDRFFKSVGSTMASDSKAAQDALHPPIILGIPSLVSNLDSGDGRPVYVKLTAKVEVVGAPNEAALQNIVPQIQDIFQTYLHETRPQDLRGNGIYRLHEAIMRRLRVELAPLEVRNLYFVEFLVQ</sequence>
<dbReference type="EMBL" id="BJMV01000008">
    <property type="protein sequence ID" value="GEB85877.1"/>
    <property type="molecule type" value="Genomic_DNA"/>
</dbReference>
<protein>
    <recommendedName>
        <fullName evidence="10">Flagellar protein FliL</fullName>
    </recommendedName>
</protein>
<dbReference type="GO" id="GO:0009425">
    <property type="term" value="C:bacterial-type flagellum basal body"/>
    <property type="evidence" value="ECO:0007669"/>
    <property type="project" value="InterPro"/>
</dbReference>
<dbReference type="InterPro" id="IPR005503">
    <property type="entry name" value="FliL"/>
</dbReference>
<comment type="caution">
    <text evidence="11">The sequence shown here is derived from an EMBL/GenBank/DDBJ whole genome shotgun (WGS) entry which is preliminary data.</text>
</comment>
<dbReference type="GO" id="GO:0005886">
    <property type="term" value="C:plasma membrane"/>
    <property type="evidence" value="ECO:0007669"/>
    <property type="project" value="UniProtKB-SubCell"/>
</dbReference>
<comment type="subcellular location">
    <subcellularLocation>
        <location evidence="10">Cell inner membrane</location>
    </subcellularLocation>
    <subcellularLocation>
        <location evidence="2">Cell membrane</location>
        <topology evidence="2">Single-pass membrane protein</topology>
    </subcellularLocation>
</comment>
<dbReference type="Pfam" id="PF03748">
    <property type="entry name" value="FliL"/>
    <property type="match status" value="1"/>
</dbReference>
<keyword evidence="12" id="KW-1185">Reference proteome</keyword>
<evidence type="ECO:0000256" key="10">
    <source>
        <dbReference type="RuleBase" id="RU364125"/>
    </source>
</evidence>
<dbReference type="AlphaFoldDB" id="A0A4Y3TXL7"/>